<protein>
    <submittedName>
        <fullName evidence="1">Uncharacterized protein</fullName>
    </submittedName>
</protein>
<accession>A0A803K170</accession>
<evidence type="ECO:0000313" key="1">
    <source>
        <dbReference type="Ensembl" id="ENSXETP00000114057"/>
    </source>
</evidence>
<proteinExistence type="predicted"/>
<organism evidence="1">
    <name type="scientific">Xenopus tropicalis</name>
    <name type="common">Western clawed frog</name>
    <name type="synonym">Silurana tropicalis</name>
    <dbReference type="NCBI Taxonomy" id="8364"/>
    <lineage>
        <taxon>Eukaryota</taxon>
        <taxon>Metazoa</taxon>
        <taxon>Chordata</taxon>
        <taxon>Craniata</taxon>
        <taxon>Vertebrata</taxon>
        <taxon>Euteleostomi</taxon>
        <taxon>Amphibia</taxon>
        <taxon>Batrachia</taxon>
        <taxon>Anura</taxon>
        <taxon>Pipoidea</taxon>
        <taxon>Pipidae</taxon>
        <taxon>Xenopodinae</taxon>
        <taxon>Xenopus</taxon>
        <taxon>Silurana</taxon>
    </lineage>
</organism>
<sequence>MPSQNICQRISCPQTTGRFAEDIILSLSNPHISIPNLLKELEQLYQISWYKISASKTQALPINIPTSEIQLMKENLNGGSTL</sequence>
<reference evidence="1" key="1">
    <citation type="journal article" date="2010" name="Science">
        <title>The genome of the Western clawed frog Xenopus tropicalis.</title>
        <authorList>
            <person name="Hellsten U."/>
            <person name="Harland R.M."/>
            <person name="Gilchrist M.J."/>
            <person name="Hendrix D."/>
            <person name="Jurka J."/>
            <person name="Kapitonov V."/>
            <person name="Ovcharenko I."/>
            <person name="Putnam N.H."/>
            <person name="Shu S."/>
            <person name="Taher L."/>
            <person name="Blitz I.L."/>
            <person name="Blumberg B."/>
            <person name="Dichmann D.S."/>
            <person name="Dubchak I."/>
            <person name="Amaya E."/>
            <person name="Detter J.C."/>
            <person name="Fletcher R."/>
            <person name="Gerhard D.S."/>
            <person name="Goodstein D."/>
            <person name="Graves T."/>
            <person name="Grigoriev I.V."/>
            <person name="Grimwood J."/>
            <person name="Kawashima T."/>
            <person name="Lindquist E."/>
            <person name="Lucas S.M."/>
            <person name="Mead P.E."/>
            <person name="Mitros T."/>
            <person name="Ogino H."/>
            <person name="Ohta Y."/>
            <person name="Poliakov A.V."/>
            <person name="Pollet N."/>
            <person name="Robert J."/>
            <person name="Salamov A."/>
            <person name="Sater A.K."/>
            <person name="Schmutz J."/>
            <person name="Terry A."/>
            <person name="Vize P.D."/>
            <person name="Warren W.C."/>
            <person name="Wells D."/>
            <person name="Wills A."/>
            <person name="Wilson R.K."/>
            <person name="Zimmerman L.B."/>
            <person name="Zorn A.M."/>
            <person name="Grainger R."/>
            <person name="Grammer T."/>
            <person name="Khokha M.K."/>
            <person name="Richardson P.M."/>
            <person name="Rokhsar D.S."/>
        </authorList>
    </citation>
    <scope>NUCLEOTIDE SEQUENCE [LARGE SCALE GENOMIC DNA]</scope>
    <source>
        <strain evidence="1">Nigerian</strain>
    </source>
</reference>
<dbReference type="Ensembl" id="ENSXETT00000121408">
    <property type="protein sequence ID" value="ENSXETP00000114057"/>
    <property type="gene ID" value="ENSXETG00000041678"/>
</dbReference>
<dbReference type="InParanoid" id="A0A803K170"/>
<dbReference type="AlphaFoldDB" id="A0A803K170"/>
<reference evidence="1" key="2">
    <citation type="submission" date="2021-03" db="UniProtKB">
        <authorList>
            <consortium name="Ensembl"/>
        </authorList>
    </citation>
    <scope>IDENTIFICATION</scope>
</reference>
<name>A0A803K170_XENTR</name>